<evidence type="ECO:0008006" key="3">
    <source>
        <dbReference type="Google" id="ProtNLM"/>
    </source>
</evidence>
<keyword evidence="2" id="KW-1185">Reference proteome</keyword>
<evidence type="ECO:0000313" key="1">
    <source>
        <dbReference type="EMBL" id="MFD2547219.1"/>
    </source>
</evidence>
<dbReference type="Proteomes" id="UP001597545">
    <property type="component" value="Unassembled WGS sequence"/>
</dbReference>
<sequence>MERKTVVETQHAILIDLLKRKRSKPLYQQEVPPYQITVHHLGTYLVLTVDLPNAHTLVTDLLPVPLHDGQDVSVRSLDQGVICVAKTALGQFEVLLELTSGDIPLVHYRTTFTPARILSLSPQPLDLLLLKGSGALPRAGTVHLEQVQTRSGACFVDFGAGTKGSLYYFQNLSALHAYAEDIQSSLADCVKVRWPQLGLQLPTVSGKGLSKGKPYVLRDTYLLYFTDTPKRPAAIALQILQAQCRVYRQLQTPVVSLYAIDEFVQHSLRDLAQHKGCWQQVKADAFLNAYLNDYQNPPESMVQLSVLLPVLRYHLAYPNATSAAIVDTLLSAVSCFYDEKIQSIARWMPEKTFQLDESEEQKQPRIMDAWYLHHPLLNLAYVLLAGKGDDLLKQQFINSVTFCKKVAKHFDYVWPVFYDLDTLDILKAEAAPGDGGEKDVGGLYAFLMLRAHELTGDPSYLDEAKRAARSLSQFGHEVLYQANNTAYAAEALLELWTVTGDTDFLKQSELCLANLLWNTAIWDMQYGHAKEYSSFLMLFPLKDAPYAAVYEEQECMASFSRYLHMAHRKKAPLSAEIQTLLPELVKHILGRLACYYPPMLPDDVLAQEVKTGYLDKNRWIPVEDLGDGWDPVGTVGQEVYGAGALFQAFVNQALPLGNNESYCFVGYPIVEKRAVDGGVRFRTAGSSTLSYPIRLLGRPKKRYQLTAGKDVLWLDADNPVQQLPGGTTITLRWKS</sequence>
<dbReference type="SUPFAM" id="SSF48208">
    <property type="entry name" value="Six-hairpin glycosidases"/>
    <property type="match status" value="1"/>
</dbReference>
<gene>
    <name evidence="1" type="ORF">ACFSR5_06110</name>
</gene>
<dbReference type="RefSeq" id="WP_380901763.1">
    <property type="nucleotide sequence ID" value="NZ_JBHUEG010000007.1"/>
</dbReference>
<proteinExistence type="predicted"/>
<protein>
    <recommendedName>
        <fullName evidence="3">Alpha-L-rhamnosidase six-hairpin glycosidase domain-containing protein</fullName>
    </recommendedName>
</protein>
<name>A0ABW5KEK7_9SPHI</name>
<reference evidence="2" key="1">
    <citation type="journal article" date="2019" name="Int. J. Syst. Evol. Microbiol.">
        <title>The Global Catalogue of Microorganisms (GCM) 10K type strain sequencing project: providing services to taxonomists for standard genome sequencing and annotation.</title>
        <authorList>
            <consortium name="The Broad Institute Genomics Platform"/>
            <consortium name="The Broad Institute Genome Sequencing Center for Infectious Disease"/>
            <person name="Wu L."/>
            <person name="Ma J."/>
        </authorList>
    </citation>
    <scope>NUCLEOTIDE SEQUENCE [LARGE SCALE GENOMIC DNA]</scope>
    <source>
        <strain evidence="2">KCTC 42662</strain>
    </source>
</reference>
<dbReference type="InterPro" id="IPR008928">
    <property type="entry name" value="6-hairpin_glycosidase_sf"/>
</dbReference>
<organism evidence="1 2">
    <name type="scientific">Sphingobacterium suaedae</name>
    <dbReference type="NCBI Taxonomy" id="1686402"/>
    <lineage>
        <taxon>Bacteria</taxon>
        <taxon>Pseudomonadati</taxon>
        <taxon>Bacteroidota</taxon>
        <taxon>Sphingobacteriia</taxon>
        <taxon>Sphingobacteriales</taxon>
        <taxon>Sphingobacteriaceae</taxon>
        <taxon>Sphingobacterium</taxon>
    </lineage>
</organism>
<evidence type="ECO:0000313" key="2">
    <source>
        <dbReference type="Proteomes" id="UP001597545"/>
    </source>
</evidence>
<dbReference type="EMBL" id="JBHULR010000003">
    <property type="protein sequence ID" value="MFD2547219.1"/>
    <property type="molecule type" value="Genomic_DNA"/>
</dbReference>
<accession>A0ABW5KEK7</accession>
<comment type="caution">
    <text evidence="1">The sequence shown here is derived from an EMBL/GenBank/DDBJ whole genome shotgun (WGS) entry which is preliminary data.</text>
</comment>